<dbReference type="InterPro" id="IPR020846">
    <property type="entry name" value="MFS_dom"/>
</dbReference>
<evidence type="ECO:0000256" key="5">
    <source>
        <dbReference type="SAM" id="Phobius"/>
    </source>
</evidence>
<dbReference type="Gene3D" id="1.20.1250.20">
    <property type="entry name" value="MFS general substrate transporter like domains"/>
    <property type="match status" value="2"/>
</dbReference>
<reference evidence="7" key="1">
    <citation type="submission" date="2018-05" db="EMBL/GenBank/DDBJ databases">
        <authorList>
            <person name="Lanie J.A."/>
            <person name="Ng W.-L."/>
            <person name="Kazmierczak K.M."/>
            <person name="Andrzejewski T.M."/>
            <person name="Davidsen T.M."/>
            <person name="Wayne K.J."/>
            <person name="Tettelin H."/>
            <person name="Glass J.I."/>
            <person name="Rusch D."/>
            <person name="Podicherti R."/>
            <person name="Tsui H.-C.T."/>
            <person name="Winkler M.E."/>
        </authorList>
    </citation>
    <scope>NUCLEOTIDE SEQUENCE</scope>
</reference>
<dbReference type="GO" id="GO:0061513">
    <property type="term" value="F:glucose 6-phosphate:phosphate antiporter activity"/>
    <property type="evidence" value="ECO:0007669"/>
    <property type="project" value="TreeGrafter"/>
</dbReference>
<name>A0A382AR34_9ZZZZ</name>
<feature type="transmembrane region" description="Helical" evidence="5">
    <location>
        <begin position="637"/>
        <end position="657"/>
    </location>
</feature>
<dbReference type="InterPro" id="IPR011701">
    <property type="entry name" value="MFS"/>
</dbReference>
<gene>
    <name evidence="7" type="ORF">METZ01_LOCUS156884</name>
</gene>
<feature type="transmembrane region" description="Helical" evidence="5">
    <location>
        <begin position="609"/>
        <end position="631"/>
    </location>
</feature>
<dbReference type="AlphaFoldDB" id="A0A382AR34"/>
<feature type="transmembrane region" description="Helical" evidence="5">
    <location>
        <begin position="398"/>
        <end position="423"/>
    </location>
</feature>
<feature type="transmembrane region" description="Helical" evidence="5">
    <location>
        <begin position="569"/>
        <end position="588"/>
    </location>
</feature>
<sequence length="673" mass="73589">VKFIFKRLGSDPKYERWRWQVFAVTWLAYAGFYLTRKSFAVAKVSLAKPEVLGIDMGEMAWVDGAYLAAYAMGQFVWGMCGDRFGTRRVVLAGMLASVLTAVMMGASSLVVMLGMLLCFQGVCQSTGWAPLSKNISNFFSRRERGRAMGFWATNYAVGGVIASALAGYSIEWMGQNRLAEYQTEEKPTLAHVQQVAADQGFDEKTGKIIHGYLLISKAAEPPVKENSAPEVEQRLQGTRAACLGFLRDDQLNPLVRAAALRALSALREPDFDAALLLALRSQNGELLKAGQMALKTAIKSEVPEHQLSAMKTIRAMLLSEETELRQMGFDIVLKLPVSAQRQLALHIAGESSDPDLKQLIARLKIQSETDSRTTKQEIPPVFDPGKTMNDIHQNSLHIIWGVLAWRYAFWVPAGVLLGIWLLFILMQRNRPEDVGLPSIEEYHGEEKAVLTGNTEKEEAAEGSWQLIWQVMTNRMVLLLSGVYFFLKPTRYLILLWSPLYVSEKLGTGVAESGILGSMFEMAGPLGVLLGGFLSDKVFATRRMPAAVIGLFVVAAILFAFNSLPSTPWALGLGFFGIGFFLYMPDSLVSGTAAIDFGTRQGAGTASGMINGFGSIGAILGGILPGLLIGALGSDTDIWLYVFPILAVSILIAGVLLLPQWNRLPESVSRPEAS</sequence>
<feature type="transmembrane region" description="Helical" evidence="5">
    <location>
        <begin position="89"/>
        <end position="117"/>
    </location>
</feature>
<dbReference type="SUPFAM" id="SSF48371">
    <property type="entry name" value="ARM repeat"/>
    <property type="match status" value="1"/>
</dbReference>
<dbReference type="EMBL" id="UINC01026487">
    <property type="protein sequence ID" value="SVB04030.1"/>
    <property type="molecule type" value="Genomic_DNA"/>
</dbReference>
<evidence type="ECO:0000259" key="6">
    <source>
        <dbReference type="PROSITE" id="PS50850"/>
    </source>
</evidence>
<organism evidence="7">
    <name type="scientific">marine metagenome</name>
    <dbReference type="NCBI Taxonomy" id="408172"/>
    <lineage>
        <taxon>unclassified sequences</taxon>
        <taxon>metagenomes</taxon>
        <taxon>ecological metagenomes</taxon>
    </lineage>
</organism>
<dbReference type="PANTHER" id="PTHR43826:SF3">
    <property type="entry name" value="GLUCOSE-6-PHOSPHATE EXCHANGER SLC37A4"/>
    <property type="match status" value="1"/>
</dbReference>
<feature type="domain" description="Major facilitator superfamily (MFS) profile" evidence="6">
    <location>
        <begin position="476"/>
        <end position="673"/>
    </location>
</feature>
<accession>A0A382AR34</accession>
<dbReference type="PROSITE" id="PS50850">
    <property type="entry name" value="MFS"/>
    <property type="match status" value="1"/>
</dbReference>
<feature type="transmembrane region" description="Helical" evidence="5">
    <location>
        <begin position="513"/>
        <end position="533"/>
    </location>
</feature>
<feature type="non-terminal residue" evidence="7">
    <location>
        <position position="1"/>
    </location>
</feature>
<evidence type="ECO:0000256" key="1">
    <source>
        <dbReference type="ARBA" id="ARBA00004127"/>
    </source>
</evidence>
<protein>
    <recommendedName>
        <fullName evidence="6">Major facilitator superfamily (MFS) profile domain-containing protein</fullName>
    </recommendedName>
</protein>
<dbReference type="PANTHER" id="PTHR43826">
    <property type="entry name" value="GLUCOSE-6-PHOSPHATE EXCHANGER SLC37A4"/>
    <property type="match status" value="1"/>
</dbReference>
<proteinExistence type="predicted"/>
<evidence type="ECO:0000256" key="3">
    <source>
        <dbReference type="ARBA" id="ARBA00022989"/>
    </source>
</evidence>
<dbReference type="Pfam" id="PF07690">
    <property type="entry name" value="MFS_1"/>
    <property type="match status" value="2"/>
</dbReference>
<dbReference type="InterPro" id="IPR016024">
    <property type="entry name" value="ARM-type_fold"/>
</dbReference>
<evidence type="ECO:0000313" key="7">
    <source>
        <dbReference type="EMBL" id="SVB04030.1"/>
    </source>
</evidence>
<feature type="transmembrane region" description="Helical" evidence="5">
    <location>
        <begin position="59"/>
        <end position="77"/>
    </location>
</feature>
<dbReference type="SUPFAM" id="SSF103473">
    <property type="entry name" value="MFS general substrate transporter"/>
    <property type="match status" value="2"/>
</dbReference>
<evidence type="ECO:0000256" key="2">
    <source>
        <dbReference type="ARBA" id="ARBA00022692"/>
    </source>
</evidence>
<keyword evidence="3 5" id="KW-1133">Transmembrane helix</keyword>
<dbReference type="InterPro" id="IPR036259">
    <property type="entry name" value="MFS_trans_sf"/>
</dbReference>
<dbReference type="GO" id="GO:0012505">
    <property type="term" value="C:endomembrane system"/>
    <property type="evidence" value="ECO:0007669"/>
    <property type="project" value="UniProtKB-SubCell"/>
</dbReference>
<keyword evidence="4 5" id="KW-0472">Membrane</keyword>
<dbReference type="InterPro" id="IPR051337">
    <property type="entry name" value="OPA_Antiporter"/>
</dbReference>
<feature type="transmembrane region" description="Helical" evidence="5">
    <location>
        <begin position="545"/>
        <end position="563"/>
    </location>
</feature>
<dbReference type="GO" id="GO:0016020">
    <property type="term" value="C:membrane"/>
    <property type="evidence" value="ECO:0007669"/>
    <property type="project" value="UniProtKB-ARBA"/>
</dbReference>
<feature type="transmembrane region" description="Helical" evidence="5">
    <location>
        <begin position="475"/>
        <end position="493"/>
    </location>
</feature>
<evidence type="ECO:0000256" key="4">
    <source>
        <dbReference type="ARBA" id="ARBA00023136"/>
    </source>
</evidence>
<keyword evidence="2 5" id="KW-0812">Transmembrane</keyword>
<feature type="transmembrane region" description="Helical" evidence="5">
    <location>
        <begin position="21"/>
        <end position="39"/>
    </location>
</feature>
<dbReference type="GO" id="GO:0035435">
    <property type="term" value="P:phosphate ion transmembrane transport"/>
    <property type="evidence" value="ECO:0007669"/>
    <property type="project" value="TreeGrafter"/>
</dbReference>
<comment type="subcellular location">
    <subcellularLocation>
        <location evidence="1">Endomembrane system</location>
        <topology evidence="1">Multi-pass membrane protein</topology>
    </subcellularLocation>
</comment>